<keyword evidence="2" id="KW-1185">Reference proteome</keyword>
<gene>
    <name evidence="1" type="ORF">ACFSSE_08815</name>
</gene>
<sequence>MTTFAENKSLATDINQCLTKHTLKYSPTFDFNDFRTTNNIITNLLATSKLSDIILKNYFPQNPTTEYHHFTDIGAFQNILKEKELWLFSVKKRFKECEFKPFYDAHNMDGYKLRQNSAGVPMENELVENAFYTSFTDDKISGKAEAYMWDYFAKKTGVRLVFEVSNLNTHLRQVYYPSSERDKDLPLLTDLIKIAQNRNKYLIPEGISTIGFFYLPHKFNIERESRLLVKRETGKYFNMEFGTKDGFEYLKFPFNRTNPLAEFKLTKIIFDTNTDTNEAERIIKSSEDFKDIKIEKNNR</sequence>
<proteinExistence type="predicted"/>
<dbReference type="EMBL" id="JBHULV010000026">
    <property type="protein sequence ID" value="MFD2731807.1"/>
    <property type="molecule type" value="Genomic_DNA"/>
</dbReference>
<dbReference type="Proteomes" id="UP001597546">
    <property type="component" value="Unassembled WGS sequence"/>
</dbReference>
<comment type="caution">
    <text evidence="1">The sequence shown here is derived from an EMBL/GenBank/DDBJ whole genome shotgun (WGS) entry which is preliminary data.</text>
</comment>
<accession>A0ABW5TSR0</accession>
<evidence type="ECO:0000313" key="2">
    <source>
        <dbReference type="Proteomes" id="UP001597546"/>
    </source>
</evidence>
<evidence type="ECO:0008006" key="3">
    <source>
        <dbReference type="Google" id="ProtNLM"/>
    </source>
</evidence>
<reference evidence="2" key="1">
    <citation type="journal article" date="2019" name="Int. J. Syst. Evol. Microbiol.">
        <title>The Global Catalogue of Microorganisms (GCM) 10K type strain sequencing project: providing services to taxonomists for standard genome sequencing and annotation.</title>
        <authorList>
            <consortium name="The Broad Institute Genomics Platform"/>
            <consortium name="The Broad Institute Genome Sequencing Center for Infectious Disease"/>
            <person name="Wu L."/>
            <person name="Ma J."/>
        </authorList>
    </citation>
    <scope>NUCLEOTIDE SEQUENCE [LARGE SCALE GENOMIC DNA]</scope>
    <source>
        <strain evidence="2">KCTC 42456</strain>
    </source>
</reference>
<evidence type="ECO:0000313" key="1">
    <source>
        <dbReference type="EMBL" id="MFD2731807.1"/>
    </source>
</evidence>
<protein>
    <recommendedName>
        <fullName evidence="3">DUF2971 domain-containing protein</fullName>
    </recommendedName>
</protein>
<name>A0ABW5TSR0_9SPHI</name>
<dbReference type="RefSeq" id="WP_379043295.1">
    <property type="nucleotide sequence ID" value="NZ_JBHSKW010000030.1"/>
</dbReference>
<organism evidence="1 2">
    <name type="scientific">Pedobacter alpinus</name>
    <dbReference type="NCBI Taxonomy" id="1590643"/>
    <lineage>
        <taxon>Bacteria</taxon>
        <taxon>Pseudomonadati</taxon>
        <taxon>Bacteroidota</taxon>
        <taxon>Sphingobacteriia</taxon>
        <taxon>Sphingobacteriales</taxon>
        <taxon>Sphingobacteriaceae</taxon>
        <taxon>Pedobacter</taxon>
    </lineage>
</organism>